<evidence type="ECO:0000313" key="3">
    <source>
        <dbReference type="Proteomes" id="UP000002012"/>
    </source>
</evidence>
<accession>D4H4Y5</accession>
<sequence>MLIEEAHDCGACYAAVCDLVGISLRTLQRWKKSTNLTDRRKGSRKIIPRKLSEETRAEVITVCTSKRFCDYSPHEIVPLLLNEGLYIASVSSFYRVLRGNNLQHHRSNLKPRKKSVRPPEKQATASDTVWCWDITWLPSTVRGRFYFAYVIIDIYDKFIVGWAIHEDEREYHSRDLFERTLSGRKNIEFLSLHSDNGSPMKGATLLAFLNGLNVSISFSRPRTSNDNPFIESFFKTLKYNDKYPLKFASILHAREWMASFVEWYNNEHLHSSIGYVTPSQMRNGDAANIFKLRNLTMEAAKIKYPERWGRRKLKKWDASEKVILNKEKK</sequence>
<keyword evidence="3" id="KW-1185">Reference proteome</keyword>
<dbReference type="Proteomes" id="UP000002012">
    <property type="component" value="Chromosome"/>
</dbReference>
<dbReference type="InParanoid" id="D4H4Y5"/>
<dbReference type="Pfam" id="PF13683">
    <property type="entry name" value="rve_3"/>
    <property type="match status" value="1"/>
</dbReference>
<dbReference type="KEGG" id="dap:Dacet_2583"/>
<dbReference type="GO" id="GO:0003676">
    <property type="term" value="F:nucleic acid binding"/>
    <property type="evidence" value="ECO:0007669"/>
    <property type="project" value="InterPro"/>
</dbReference>
<reference evidence="2 3" key="1">
    <citation type="journal article" date="2010" name="Stand. Genomic Sci.">
        <title>Complete genome sequence of Denitrovibrio acetiphilus type strain (N2460).</title>
        <authorList>
            <person name="Kiss H."/>
            <person name="Lang E."/>
            <person name="Lapidus A."/>
            <person name="Copeland A."/>
            <person name="Nolan M."/>
            <person name="Glavina Del Rio T."/>
            <person name="Chen F."/>
            <person name="Lucas S."/>
            <person name="Tice H."/>
            <person name="Cheng J.F."/>
            <person name="Han C."/>
            <person name="Goodwin L."/>
            <person name="Pitluck S."/>
            <person name="Liolios K."/>
            <person name="Pati A."/>
            <person name="Ivanova N."/>
            <person name="Mavromatis K."/>
            <person name="Chen A."/>
            <person name="Palaniappan K."/>
            <person name="Land M."/>
            <person name="Hauser L."/>
            <person name="Chang Y.J."/>
            <person name="Jeffries C.D."/>
            <person name="Detter J.C."/>
            <person name="Brettin T."/>
            <person name="Spring S."/>
            <person name="Rohde M."/>
            <person name="Goker M."/>
            <person name="Woyke T."/>
            <person name="Bristow J."/>
            <person name="Eisen J.A."/>
            <person name="Markowitz V."/>
            <person name="Hugenholtz P."/>
            <person name="Kyrpides N.C."/>
            <person name="Klenk H.P."/>
        </authorList>
    </citation>
    <scope>NUCLEOTIDE SEQUENCE [LARGE SCALE GENOMIC DNA]</scope>
    <source>
        <strain evidence="3">DSM 12809 / NBRC 114555 / N2460</strain>
    </source>
</reference>
<dbReference type="InterPro" id="IPR048020">
    <property type="entry name" value="Transpos_IS3"/>
</dbReference>
<dbReference type="SUPFAM" id="SSF53098">
    <property type="entry name" value="Ribonuclease H-like"/>
    <property type="match status" value="1"/>
</dbReference>
<dbReference type="InterPro" id="IPR012337">
    <property type="entry name" value="RNaseH-like_sf"/>
</dbReference>
<dbReference type="InterPro" id="IPR036397">
    <property type="entry name" value="RNaseH_sf"/>
</dbReference>
<dbReference type="PROSITE" id="PS50994">
    <property type="entry name" value="INTEGRASE"/>
    <property type="match status" value="1"/>
</dbReference>
<evidence type="ECO:0000313" key="2">
    <source>
        <dbReference type="EMBL" id="ADD69341.1"/>
    </source>
</evidence>
<name>D4H4Y5_DENA2</name>
<dbReference type="InterPro" id="IPR009057">
    <property type="entry name" value="Homeodomain-like_sf"/>
</dbReference>
<gene>
    <name evidence="2" type="ordered locus">Dacet_2583</name>
</gene>
<dbReference type="PANTHER" id="PTHR46889">
    <property type="entry name" value="TRANSPOSASE INSF FOR INSERTION SEQUENCE IS3B-RELATED"/>
    <property type="match status" value="1"/>
</dbReference>
<dbReference type="InterPro" id="IPR050900">
    <property type="entry name" value="Transposase_IS3/IS150/IS904"/>
</dbReference>
<dbReference type="PANTHER" id="PTHR46889:SF5">
    <property type="entry name" value="INTEGRASE PROTEIN"/>
    <property type="match status" value="1"/>
</dbReference>
<dbReference type="InterPro" id="IPR001584">
    <property type="entry name" value="Integrase_cat-core"/>
</dbReference>
<dbReference type="STRING" id="522772.Dacet_2583"/>
<proteinExistence type="predicted"/>
<evidence type="ECO:0000259" key="1">
    <source>
        <dbReference type="PROSITE" id="PS50994"/>
    </source>
</evidence>
<dbReference type="GO" id="GO:0015074">
    <property type="term" value="P:DNA integration"/>
    <property type="evidence" value="ECO:0007669"/>
    <property type="project" value="InterPro"/>
</dbReference>
<dbReference type="NCBIfam" id="NF033516">
    <property type="entry name" value="transpos_IS3"/>
    <property type="match status" value="1"/>
</dbReference>
<dbReference type="HOGENOM" id="CLU_043663_1_0_0"/>
<dbReference type="AlphaFoldDB" id="D4H4Y5"/>
<dbReference type="Gene3D" id="3.30.420.10">
    <property type="entry name" value="Ribonuclease H-like superfamily/Ribonuclease H"/>
    <property type="match status" value="1"/>
</dbReference>
<feature type="domain" description="Integrase catalytic" evidence="1">
    <location>
        <begin position="114"/>
        <end position="286"/>
    </location>
</feature>
<organism evidence="2 3">
    <name type="scientific">Denitrovibrio acetiphilus (strain DSM 12809 / NBRC 114555 / N2460)</name>
    <dbReference type="NCBI Taxonomy" id="522772"/>
    <lineage>
        <taxon>Bacteria</taxon>
        <taxon>Pseudomonadati</taxon>
        <taxon>Deferribacterota</taxon>
        <taxon>Deferribacteres</taxon>
        <taxon>Deferribacterales</taxon>
        <taxon>Geovibrionaceae</taxon>
        <taxon>Denitrovibrio</taxon>
    </lineage>
</organism>
<protein>
    <submittedName>
        <fullName evidence="2">Integrase catalytic region</fullName>
    </submittedName>
</protein>
<dbReference type="OrthoDB" id="9801287at2"/>
<dbReference type="eggNOG" id="COG2801">
    <property type="taxonomic scope" value="Bacteria"/>
</dbReference>
<dbReference type="SUPFAM" id="SSF46689">
    <property type="entry name" value="Homeodomain-like"/>
    <property type="match status" value="1"/>
</dbReference>
<dbReference type="EMBL" id="CP001968">
    <property type="protein sequence ID" value="ADD69341.1"/>
    <property type="molecule type" value="Genomic_DNA"/>
</dbReference>
<dbReference type="PaxDb" id="522772-Dacet_2583"/>